<dbReference type="OrthoDB" id="6497972at2759"/>
<dbReference type="OMA" id="NGCELAP"/>
<dbReference type="Pfam" id="PF01161">
    <property type="entry name" value="PBP"/>
    <property type="match status" value="1"/>
</dbReference>
<dbReference type="PANTHER" id="PTHR11362:SF82">
    <property type="entry name" value="PHOSPHATIDYLETHANOLAMINE-BINDING PROTEIN 4"/>
    <property type="match status" value="1"/>
</dbReference>
<dbReference type="Gene3D" id="3.90.280.10">
    <property type="entry name" value="PEBP-like"/>
    <property type="match status" value="1"/>
</dbReference>
<dbReference type="InterPro" id="IPR036610">
    <property type="entry name" value="PEBP-like_sf"/>
</dbReference>
<evidence type="ECO:0008006" key="4">
    <source>
        <dbReference type="Google" id="ProtNLM"/>
    </source>
</evidence>
<feature type="chain" id="PRO_5039890800" description="Phosphatidylethanolamine-binding protein" evidence="1">
    <location>
        <begin position="30"/>
        <end position="176"/>
    </location>
</feature>
<protein>
    <recommendedName>
        <fullName evidence="4">Phosphatidylethanolamine-binding protein</fullName>
    </recommendedName>
</protein>
<dbReference type="InterPro" id="IPR008914">
    <property type="entry name" value="PEBP"/>
</dbReference>
<sequence length="176" mass="19509">MLLWRNAAAGVVALTVSLSLTLCTDLAECQESDIKARLANLVYDGVIEDLTHFLPVEVLYVYYKKGVSVLLGNQLSVTNTSRPPEDLSFNAVPDNYHTVLLVDVDAPSRSDPTLRSYRHWLVVNVPSNMNIPDGTAVTEYIGPRPAHETGKHRMVFLLYSQVCAHRADAVAFTKRP</sequence>
<gene>
    <name evidence="2" type="ORF">HPB48_003952</name>
</gene>
<evidence type="ECO:0000256" key="1">
    <source>
        <dbReference type="SAM" id="SignalP"/>
    </source>
</evidence>
<dbReference type="AlphaFoldDB" id="A0A9J6GT63"/>
<organism evidence="2 3">
    <name type="scientific">Haemaphysalis longicornis</name>
    <name type="common">Bush tick</name>
    <dbReference type="NCBI Taxonomy" id="44386"/>
    <lineage>
        <taxon>Eukaryota</taxon>
        <taxon>Metazoa</taxon>
        <taxon>Ecdysozoa</taxon>
        <taxon>Arthropoda</taxon>
        <taxon>Chelicerata</taxon>
        <taxon>Arachnida</taxon>
        <taxon>Acari</taxon>
        <taxon>Parasitiformes</taxon>
        <taxon>Ixodida</taxon>
        <taxon>Ixodoidea</taxon>
        <taxon>Ixodidae</taxon>
        <taxon>Haemaphysalinae</taxon>
        <taxon>Haemaphysalis</taxon>
    </lineage>
</organism>
<keyword evidence="3" id="KW-1185">Reference proteome</keyword>
<evidence type="ECO:0000313" key="2">
    <source>
        <dbReference type="EMBL" id="KAH9377920.1"/>
    </source>
</evidence>
<evidence type="ECO:0000313" key="3">
    <source>
        <dbReference type="Proteomes" id="UP000821853"/>
    </source>
</evidence>
<accession>A0A9J6GT63</accession>
<keyword evidence="1" id="KW-0732">Signal</keyword>
<dbReference type="InterPro" id="IPR035810">
    <property type="entry name" value="PEBP_euk"/>
</dbReference>
<dbReference type="SUPFAM" id="SSF49777">
    <property type="entry name" value="PEBP-like"/>
    <property type="match status" value="1"/>
</dbReference>
<proteinExistence type="predicted"/>
<comment type="caution">
    <text evidence="2">The sequence shown here is derived from an EMBL/GenBank/DDBJ whole genome shotgun (WGS) entry which is preliminary data.</text>
</comment>
<feature type="signal peptide" evidence="1">
    <location>
        <begin position="1"/>
        <end position="29"/>
    </location>
</feature>
<dbReference type="EMBL" id="JABSTR010000008">
    <property type="protein sequence ID" value="KAH9377920.1"/>
    <property type="molecule type" value="Genomic_DNA"/>
</dbReference>
<dbReference type="VEuPathDB" id="VectorBase:HLOH_065032"/>
<name>A0A9J6GT63_HAELO</name>
<dbReference type="Proteomes" id="UP000821853">
    <property type="component" value="Unassembled WGS sequence"/>
</dbReference>
<reference evidence="2 3" key="1">
    <citation type="journal article" date="2020" name="Cell">
        <title>Large-Scale Comparative Analyses of Tick Genomes Elucidate Their Genetic Diversity and Vector Capacities.</title>
        <authorList>
            <consortium name="Tick Genome and Microbiome Consortium (TIGMIC)"/>
            <person name="Jia N."/>
            <person name="Wang J."/>
            <person name="Shi W."/>
            <person name="Du L."/>
            <person name="Sun Y."/>
            <person name="Zhan W."/>
            <person name="Jiang J.F."/>
            <person name="Wang Q."/>
            <person name="Zhang B."/>
            <person name="Ji P."/>
            <person name="Bell-Sakyi L."/>
            <person name="Cui X.M."/>
            <person name="Yuan T.T."/>
            <person name="Jiang B.G."/>
            <person name="Yang W.F."/>
            <person name="Lam T.T."/>
            <person name="Chang Q.C."/>
            <person name="Ding S.J."/>
            <person name="Wang X.J."/>
            <person name="Zhu J.G."/>
            <person name="Ruan X.D."/>
            <person name="Zhao L."/>
            <person name="Wei J.T."/>
            <person name="Ye R.Z."/>
            <person name="Que T.C."/>
            <person name="Du C.H."/>
            <person name="Zhou Y.H."/>
            <person name="Cheng J.X."/>
            <person name="Dai P.F."/>
            <person name="Guo W.B."/>
            <person name="Han X.H."/>
            <person name="Huang E.J."/>
            <person name="Li L.F."/>
            <person name="Wei W."/>
            <person name="Gao Y.C."/>
            <person name="Liu J.Z."/>
            <person name="Shao H.Z."/>
            <person name="Wang X."/>
            <person name="Wang C.C."/>
            <person name="Yang T.C."/>
            <person name="Huo Q.B."/>
            <person name="Li W."/>
            <person name="Chen H.Y."/>
            <person name="Chen S.E."/>
            <person name="Zhou L.G."/>
            <person name="Ni X.B."/>
            <person name="Tian J.H."/>
            <person name="Sheng Y."/>
            <person name="Liu T."/>
            <person name="Pan Y.S."/>
            <person name="Xia L.Y."/>
            <person name="Li J."/>
            <person name="Zhao F."/>
            <person name="Cao W.C."/>
        </authorList>
    </citation>
    <scope>NUCLEOTIDE SEQUENCE [LARGE SCALE GENOMIC DNA]</scope>
    <source>
        <strain evidence="2">HaeL-2018</strain>
    </source>
</reference>
<dbReference type="PANTHER" id="PTHR11362">
    <property type="entry name" value="PHOSPHATIDYLETHANOLAMINE-BINDING PROTEIN"/>
    <property type="match status" value="1"/>
</dbReference>
<dbReference type="CDD" id="cd00866">
    <property type="entry name" value="PEBP_euk"/>
    <property type="match status" value="1"/>
</dbReference>